<gene>
    <name evidence="3" type="ORF">J2Y00_002465</name>
</gene>
<reference evidence="3" key="1">
    <citation type="submission" date="2023-07" db="EMBL/GenBank/DDBJ databases">
        <title>Sorghum-associated microbial communities from plants grown in Nebraska, USA.</title>
        <authorList>
            <person name="Schachtman D."/>
        </authorList>
    </citation>
    <scope>NUCLEOTIDE SEQUENCE</scope>
    <source>
        <strain evidence="3">BE330</strain>
    </source>
</reference>
<dbReference type="Pfam" id="PF20066">
    <property type="entry name" value="Glyoxalase_8"/>
    <property type="match status" value="1"/>
</dbReference>
<accession>A0AAE4BLE1</accession>
<protein>
    <recommendedName>
        <fullName evidence="2">Glyoxalase-related protein domain-containing protein</fullName>
    </recommendedName>
</protein>
<evidence type="ECO:0000313" key="4">
    <source>
        <dbReference type="Proteomes" id="UP001185331"/>
    </source>
</evidence>
<feature type="domain" description="Glyoxalase-related protein" evidence="2">
    <location>
        <begin position="2"/>
        <end position="50"/>
    </location>
</feature>
<dbReference type="RefSeq" id="WP_309853598.1">
    <property type="nucleotide sequence ID" value="NZ_JAVDQJ010000004.1"/>
</dbReference>
<dbReference type="AlphaFoldDB" id="A0AAE4BLE1"/>
<feature type="region of interest" description="Disordered" evidence="1">
    <location>
        <begin position="135"/>
        <end position="169"/>
    </location>
</feature>
<comment type="caution">
    <text evidence="3">The sequence shown here is derived from an EMBL/GenBank/DDBJ whole genome shotgun (WGS) entry which is preliminary data.</text>
</comment>
<dbReference type="InterPro" id="IPR045517">
    <property type="entry name" value="Glyoxalase_8"/>
</dbReference>
<feature type="compositionally biased region" description="Acidic residues" evidence="1">
    <location>
        <begin position="144"/>
        <end position="169"/>
    </location>
</feature>
<evidence type="ECO:0000256" key="1">
    <source>
        <dbReference type="SAM" id="MobiDB-lite"/>
    </source>
</evidence>
<proteinExistence type="predicted"/>
<evidence type="ECO:0000259" key="2">
    <source>
        <dbReference type="Pfam" id="PF20066"/>
    </source>
</evidence>
<organism evidence="3 4">
    <name type="scientific">Deinococcus soli</name>
    <name type="common">ex Cha et al. 2016</name>
    <dbReference type="NCBI Taxonomy" id="1309411"/>
    <lineage>
        <taxon>Bacteria</taxon>
        <taxon>Thermotogati</taxon>
        <taxon>Deinococcota</taxon>
        <taxon>Deinococci</taxon>
        <taxon>Deinococcales</taxon>
        <taxon>Deinococcaceae</taxon>
        <taxon>Deinococcus</taxon>
    </lineage>
</organism>
<sequence>MTDIKAQARRLHHLLRAQHGLNLSYSQTLHLLAQSHGLSNWQALKAQLAAVSVPPAPDVTVLDRPYTTEQLRALRAEHDGYVSGVIALDIDSIAGTDYERFLDLISSELTGTDLLMDVSYTVVGTRGETILLEVRGDPDTILGPDDEDDTEDDTEQDEDDTDPFTEDTP</sequence>
<dbReference type="Proteomes" id="UP001185331">
    <property type="component" value="Unassembled WGS sequence"/>
</dbReference>
<dbReference type="EMBL" id="JAVDQK010000005">
    <property type="protein sequence ID" value="MDR6218868.1"/>
    <property type="molecule type" value="Genomic_DNA"/>
</dbReference>
<name>A0AAE4BLE1_9DEIO</name>
<evidence type="ECO:0000313" key="3">
    <source>
        <dbReference type="EMBL" id="MDR6218868.1"/>
    </source>
</evidence>